<name>A0ABY4T823_9ACTN</name>
<evidence type="ECO:0000313" key="1">
    <source>
        <dbReference type="EMBL" id="URN15120.1"/>
    </source>
</evidence>
<accession>A0ABY4T823</accession>
<proteinExistence type="predicted"/>
<keyword evidence="2" id="KW-1185">Reference proteome</keyword>
<dbReference type="RefSeq" id="WP_275563463.1">
    <property type="nucleotide sequence ID" value="NZ_CP095474.1"/>
</dbReference>
<reference evidence="1" key="1">
    <citation type="submission" date="2022-04" db="EMBL/GenBank/DDBJ databases">
        <title>Systematic whole-genome sequencing reveals an unexpected diversity among actinomycetoma pathogens and provides insights into their antibacterial susceptibilities.</title>
        <authorList>
            <person name="Watson A.K."/>
            <person name="Kepplinger B."/>
            <person name="Bakhiet S.M."/>
            <person name="Mhmoud N.A."/>
            <person name="Chapman J."/>
            <person name="Allenby N."/>
            <person name="Mickiewicz K."/>
            <person name="Goodfellow M."/>
            <person name="Fahal A.H."/>
            <person name="Errington J."/>
        </authorList>
    </citation>
    <scope>NUCLEOTIDE SEQUENCE</scope>
    <source>
        <strain evidence="1">SD 504</strain>
    </source>
</reference>
<organism evidence="1 2">
    <name type="scientific">Streptomyces sudanensis</name>
    <dbReference type="NCBI Taxonomy" id="436397"/>
    <lineage>
        <taxon>Bacteria</taxon>
        <taxon>Bacillati</taxon>
        <taxon>Actinomycetota</taxon>
        <taxon>Actinomycetes</taxon>
        <taxon>Kitasatosporales</taxon>
        <taxon>Streptomycetaceae</taxon>
        <taxon>Streptomyces</taxon>
    </lineage>
</organism>
<sequence length="187" mass="21274">MNTDYWVALADSEREQWGFVPRRTIGPLCFGMDRHDAVAAMAEHGFTAEQNEIERWNWDRSQWRVQFHRAEADRWKRPAVKCYFVEGVGLTCALVDGLRGPQVTYGGIRLIGRVPSELSREMEAYAVEHNAGVRFSPEGDMFVDGFEIEPGTQRAGDGVVTWALFFRTGGIAGTSWDIAPEEVRHHW</sequence>
<protein>
    <submittedName>
        <fullName evidence="1">Uncharacterized protein</fullName>
    </submittedName>
</protein>
<dbReference type="Proteomes" id="UP001056383">
    <property type="component" value="Chromosome"/>
</dbReference>
<gene>
    <name evidence="1" type="ORF">MW084_03255</name>
</gene>
<dbReference type="EMBL" id="CP095474">
    <property type="protein sequence ID" value="URN15120.1"/>
    <property type="molecule type" value="Genomic_DNA"/>
</dbReference>
<evidence type="ECO:0000313" key="2">
    <source>
        <dbReference type="Proteomes" id="UP001056383"/>
    </source>
</evidence>